<dbReference type="AlphaFoldDB" id="A0A8S9SAR1"/>
<protein>
    <submittedName>
        <fullName evidence="1">Uncharacterized protein</fullName>
    </submittedName>
</protein>
<organism evidence="1 2">
    <name type="scientific">Brassica cretica</name>
    <name type="common">Mustard</name>
    <dbReference type="NCBI Taxonomy" id="69181"/>
    <lineage>
        <taxon>Eukaryota</taxon>
        <taxon>Viridiplantae</taxon>
        <taxon>Streptophyta</taxon>
        <taxon>Embryophyta</taxon>
        <taxon>Tracheophyta</taxon>
        <taxon>Spermatophyta</taxon>
        <taxon>Magnoliopsida</taxon>
        <taxon>eudicotyledons</taxon>
        <taxon>Gunneridae</taxon>
        <taxon>Pentapetalae</taxon>
        <taxon>rosids</taxon>
        <taxon>malvids</taxon>
        <taxon>Brassicales</taxon>
        <taxon>Brassicaceae</taxon>
        <taxon>Brassiceae</taxon>
        <taxon>Brassica</taxon>
    </lineage>
</organism>
<comment type="caution">
    <text evidence="1">The sequence shown here is derived from an EMBL/GenBank/DDBJ whole genome shotgun (WGS) entry which is preliminary data.</text>
</comment>
<dbReference type="EMBL" id="QGKX02000004">
    <property type="protein sequence ID" value="KAF3598431.1"/>
    <property type="molecule type" value="Genomic_DNA"/>
</dbReference>
<proteinExistence type="predicted"/>
<sequence>MSQEQTSYMKGSPLKNCSTTRNAQIQIHSLQKLVEEALVSIALSPELNAIDRQSFKANIHWIWKAMQEKWMDMHSKYPERTLQTFFRWLMEQKISSCNNATPQSTRGELQTNPTTQLTLRVWKKSLRSDGVRRFHWEQKDEYGVYRDEHGHARGVDGNIIHVSKDDIRNILERASMGEHSYICLPEHERSFTHTKLGKKEDDFQMKLDGVYYPLNDNISWLATCLEEMRQDIARMQTEHAAEATTLPSIDRNFSTSINDDPAPSIPTKFVPDFYTRVELDQIVQEIYGTLGASEDRFDMRCDDIYFPWKNTISSLTSQTEAMQREIAEIQKYIASRPEASTSIDRRINKSTDNHTEYQRSHTNRPRTVITITPTKFTLVDIARMQTERTAEATTLPSIDRNFSISIDDDPLPSILTKSIPDSYTRAELDQIVQEIYVTLGASEDILDRRCVDIYFPWNTPSVL</sequence>
<gene>
    <name evidence="1" type="ORF">F2Q69_00035335</name>
</gene>
<evidence type="ECO:0000313" key="2">
    <source>
        <dbReference type="Proteomes" id="UP000712600"/>
    </source>
</evidence>
<name>A0A8S9SAR1_BRACR</name>
<reference evidence="1" key="1">
    <citation type="submission" date="2019-12" db="EMBL/GenBank/DDBJ databases">
        <title>Genome sequencing and annotation of Brassica cretica.</title>
        <authorList>
            <person name="Studholme D.J."/>
            <person name="Sarris P."/>
        </authorList>
    </citation>
    <scope>NUCLEOTIDE SEQUENCE</scope>
    <source>
        <strain evidence="1">PFS-109/04</strain>
        <tissue evidence="1">Leaf</tissue>
    </source>
</reference>
<dbReference type="Proteomes" id="UP000712600">
    <property type="component" value="Unassembled WGS sequence"/>
</dbReference>
<evidence type="ECO:0000313" key="1">
    <source>
        <dbReference type="EMBL" id="KAF3598431.1"/>
    </source>
</evidence>
<accession>A0A8S9SAR1</accession>